<proteinExistence type="predicted"/>
<keyword evidence="1" id="KW-0472">Membrane</keyword>
<protein>
    <submittedName>
        <fullName evidence="2">Uncharacterized protein</fullName>
    </submittedName>
</protein>
<gene>
    <name evidence="2" type="ORF">METZ01_LOCUS162893</name>
</gene>
<keyword evidence="1" id="KW-1133">Transmembrane helix</keyword>
<evidence type="ECO:0000256" key="1">
    <source>
        <dbReference type="SAM" id="Phobius"/>
    </source>
</evidence>
<name>A0A382B8N2_9ZZZZ</name>
<feature type="non-terminal residue" evidence="2">
    <location>
        <position position="1"/>
    </location>
</feature>
<sequence>VLNGDELDKWSERHVGSLALTRTVVGFLNLLLAAIVILRIFEVV</sequence>
<dbReference type="EMBL" id="UINC01028658">
    <property type="protein sequence ID" value="SVB10039.1"/>
    <property type="molecule type" value="Genomic_DNA"/>
</dbReference>
<feature type="transmembrane region" description="Helical" evidence="1">
    <location>
        <begin position="20"/>
        <end position="41"/>
    </location>
</feature>
<keyword evidence="1" id="KW-0812">Transmembrane</keyword>
<organism evidence="2">
    <name type="scientific">marine metagenome</name>
    <dbReference type="NCBI Taxonomy" id="408172"/>
    <lineage>
        <taxon>unclassified sequences</taxon>
        <taxon>metagenomes</taxon>
        <taxon>ecological metagenomes</taxon>
    </lineage>
</organism>
<reference evidence="2" key="1">
    <citation type="submission" date="2018-05" db="EMBL/GenBank/DDBJ databases">
        <authorList>
            <person name="Lanie J.A."/>
            <person name="Ng W.-L."/>
            <person name="Kazmierczak K.M."/>
            <person name="Andrzejewski T.M."/>
            <person name="Davidsen T.M."/>
            <person name="Wayne K.J."/>
            <person name="Tettelin H."/>
            <person name="Glass J.I."/>
            <person name="Rusch D."/>
            <person name="Podicherti R."/>
            <person name="Tsui H.-C.T."/>
            <person name="Winkler M.E."/>
        </authorList>
    </citation>
    <scope>NUCLEOTIDE SEQUENCE</scope>
</reference>
<dbReference type="AlphaFoldDB" id="A0A382B8N2"/>
<evidence type="ECO:0000313" key="2">
    <source>
        <dbReference type="EMBL" id="SVB10039.1"/>
    </source>
</evidence>
<accession>A0A382B8N2</accession>